<keyword evidence="1" id="KW-0812">Transmembrane</keyword>
<proteinExistence type="predicted"/>
<organism evidence="2 3">
    <name type="scientific">Streptomyces monashensis</name>
    <dbReference type="NCBI Taxonomy" id="1678012"/>
    <lineage>
        <taxon>Bacteria</taxon>
        <taxon>Bacillati</taxon>
        <taxon>Actinomycetota</taxon>
        <taxon>Actinomycetes</taxon>
        <taxon>Kitasatosporales</taxon>
        <taxon>Streptomycetaceae</taxon>
        <taxon>Streptomyces</taxon>
    </lineage>
</organism>
<evidence type="ECO:0000256" key="1">
    <source>
        <dbReference type="SAM" id="Phobius"/>
    </source>
</evidence>
<comment type="caution">
    <text evidence="2">The sequence shown here is derived from an EMBL/GenBank/DDBJ whole genome shotgun (WGS) entry which is preliminary data.</text>
</comment>
<keyword evidence="3" id="KW-1185">Reference proteome</keyword>
<evidence type="ECO:0000313" key="2">
    <source>
        <dbReference type="EMBL" id="OIJ98857.1"/>
    </source>
</evidence>
<protein>
    <submittedName>
        <fullName evidence="2">Uncharacterized protein</fullName>
    </submittedName>
</protein>
<accession>A0A1S2PYE0</accession>
<name>A0A1S2PYE0_9ACTN</name>
<reference evidence="2 3" key="1">
    <citation type="submission" date="2016-10" db="EMBL/GenBank/DDBJ databases">
        <title>Genome sequence of Streptomyces sp. MUSC 1.</title>
        <authorList>
            <person name="Lee L.-H."/>
            <person name="Ser H.-L."/>
            <person name="Law J.W.-F."/>
        </authorList>
    </citation>
    <scope>NUCLEOTIDE SEQUENCE [LARGE SCALE GENOMIC DNA]</scope>
    <source>
        <strain evidence="2 3">MUSC 1</strain>
    </source>
</reference>
<dbReference type="EMBL" id="MLYO01000053">
    <property type="protein sequence ID" value="OIJ98857.1"/>
    <property type="molecule type" value="Genomic_DNA"/>
</dbReference>
<dbReference type="Proteomes" id="UP000179642">
    <property type="component" value="Unassembled WGS sequence"/>
</dbReference>
<gene>
    <name evidence="2" type="ORF">BIV23_29210</name>
</gene>
<keyword evidence="1" id="KW-0472">Membrane</keyword>
<feature type="transmembrane region" description="Helical" evidence="1">
    <location>
        <begin position="56"/>
        <end position="73"/>
    </location>
</feature>
<sequence length="113" mass="11914">MPGTQMGRRACTRLAQFVALNCTSPGMAPCNAAELVTGPPLDDDDESLDDDDSSELLLVLVTMVFVLVTIFLVPSYRSFDAAPAIAATMSPATFCRNCGCAPLPRTVALAIDC</sequence>
<evidence type="ECO:0000313" key="3">
    <source>
        <dbReference type="Proteomes" id="UP000179642"/>
    </source>
</evidence>
<dbReference type="AlphaFoldDB" id="A0A1S2PYE0"/>
<keyword evidence="1" id="KW-1133">Transmembrane helix</keyword>